<proteinExistence type="predicted"/>
<reference evidence="1" key="1">
    <citation type="journal article" date="2021" name="Proc. Natl. Acad. Sci. U.S.A.">
        <title>Three genomes in the algal genus Volvox reveal the fate of a haploid sex-determining region after a transition to homothallism.</title>
        <authorList>
            <person name="Yamamoto K."/>
            <person name="Hamaji T."/>
            <person name="Kawai-Toyooka H."/>
            <person name="Matsuzaki R."/>
            <person name="Takahashi F."/>
            <person name="Nishimura Y."/>
            <person name="Kawachi M."/>
            <person name="Noguchi H."/>
            <person name="Minakuchi Y."/>
            <person name="Umen J.G."/>
            <person name="Toyoda A."/>
            <person name="Nozaki H."/>
        </authorList>
    </citation>
    <scope>NUCLEOTIDE SEQUENCE</scope>
    <source>
        <strain evidence="1">NIES-3786</strain>
    </source>
</reference>
<accession>A0A8J4FPH3</accession>
<evidence type="ECO:0000313" key="2">
    <source>
        <dbReference type="Proteomes" id="UP000747110"/>
    </source>
</evidence>
<evidence type="ECO:0008006" key="3">
    <source>
        <dbReference type="Google" id="ProtNLM"/>
    </source>
</evidence>
<evidence type="ECO:0000313" key="1">
    <source>
        <dbReference type="EMBL" id="GIL82031.1"/>
    </source>
</evidence>
<keyword evidence="2" id="KW-1185">Reference proteome</keyword>
<dbReference type="InterPro" id="IPR013320">
    <property type="entry name" value="ConA-like_dom_sf"/>
</dbReference>
<organism evidence="1 2">
    <name type="scientific">Volvox reticuliferus</name>
    <dbReference type="NCBI Taxonomy" id="1737510"/>
    <lineage>
        <taxon>Eukaryota</taxon>
        <taxon>Viridiplantae</taxon>
        <taxon>Chlorophyta</taxon>
        <taxon>core chlorophytes</taxon>
        <taxon>Chlorophyceae</taxon>
        <taxon>CS clade</taxon>
        <taxon>Chlamydomonadales</taxon>
        <taxon>Volvocaceae</taxon>
        <taxon>Volvox</taxon>
    </lineage>
</organism>
<dbReference type="EMBL" id="BNCP01000022">
    <property type="protein sequence ID" value="GIL82031.1"/>
    <property type="molecule type" value="Genomic_DNA"/>
</dbReference>
<sequence length="206" mass="23033">KNDNDIETHLLKRSISNYRDRWWLQGPRRPAIRWIARHLWLRHLRLLDCRAALKSGAPGLKVTSWAKSCQITVSRELPGPCTISTHEPVCGPGKHAYEVALPKKSVRTALGFLEQPRTEYMTPDYLAGRGYVSYGGAGFIYPAKTMSKATYTEGDTVRCELCFDSRRVTFWVNGSQAGSAPWHGSSTAYPAISVFPGDVVCNVVFE</sequence>
<gene>
    <name evidence="1" type="ORF">Vretifemale_10981</name>
</gene>
<protein>
    <recommendedName>
        <fullName evidence="3">B30.2/SPRY domain-containing protein</fullName>
    </recommendedName>
</protein>
<name>A0A8J4FPH3_9CHLO</name>
<feature type="non-terminal residue" evidence="1">
    <location>
        <position position="1"/>
    </location>
</feature>
<comment type="caution">
    <text evidence="1">The sequence shown here is derived from an EMBL/GenBank/DDBJ whole genome shotgun (WGS) entry which is preliminary data.</text>
</comment>
<dbReference type="Proteomes" id="UP000747110">
    <property type="component" value="Unassembled WGS sequence"/>
</dbReference>
<dbReference type="AlphaFoldDB" id="A0A8J4FPH3"/>
<dbReference type="Gene3D" id="2.60.120.920">
    <property type="match status" value="1"/>
</dbReference>
<dbReference type="InterPro" id="IPR043136">
    <property type="entry name" value="B30.2/SPRY_sf"/>
</dbReference>
<dbReference type="OrthoDB" id="524377at2759"/>
<dbReference type="SUPFAM" id="SSF49899">
    <property type="entry name" value="Concanavalin A-like lectins/glucanases"/>
    <property type="match status" value="1"/>
</dbReference>